<protein>
    <recommendedName>
        <fullName evidence="1">Cyclic-phosphate processing Receiver domain-containing protein</fullName>
    </recommendedName>
</protein>
<dbReference type="EMBL" id="RJUG01000001">
    <property type="protein sequence ID" value="ROI10840.1"/>
    <property type="molecule type" value="Genomic_DNA"/>
</dbReference>
<dbReference type="InterPro" id="IPR046909">
    <property type="entry name" value="cREC_REC"/>
</dbReference>
<comment type="caution">
    <text evidence="2">The sequence shown here is derived from an EMBL/GenBank/DDBJ whole genome shotgun (WGS) entry which is preliminary data.</text>
</comment>
<evidence type="ECO:0000313" key="3">
    <source>
        <dbReference type="Proteomes" id="UP000270224"/>
    </source>
</evidence>
<organism evidence="2 3">
    <name type="scientific">Kaistella daneshvariae</name>
    <dbReference type="NCBI Taxonomy" id="2487074"/>
    <lineage>
        <taxon>Bacteria</taxon>
        <taxon>Pseudomonadati</taxon>
        <taxon>Bacteroidota</taxon>
        <taxon>Flavobacteriia</taxon>
        <taxon>Flavobacteriales</taxon>
        <taxon>Weeksellaceae</taxon>
        <taxon>Chryseobacterium group</taxon>
        <taxon>Kaistella</taxon>
    </lineage>
</organism>
<gene>
    <name evidence="2" type="ORF">EGI11_02445</name>
</gene>
<sequence length="101" mass="11480">MKLYLDDVRPTPADYERVYDYNGFVEFIIANGIPEFISFDHDLGPGKTGYDCAKFLVEYCLDHNISKINYTVHSQNPVGKANIEGLLNNYNRLNKSDALVS</sequence>
<reference evidence="3" key="1">
    <citation type="submission" date="2018-11" db="EMBL/GenBank/DDBJ databases">
        <title>Proposal to divide the Flavobacteriaceae and reorganize its genera based on Amino Acid Identity values calculated from whole genome sequences.</title>
        <authorList>
            <person name="Nicholson A.C."/>
            <person name="Gulvik C.A."/>
            <person name="Whitney A.M."/>
            <person name="Humrighouse B.W."/>
            <person name="Bell M."/>
            <person name="Holmes B."/>
            <person name="Steigerwalt A."/>
            <person name="Villarma A."/>
            <person name="Sheth M."/>
            <person name="Batra D."/>
            <person name="Pryor J."/>
            <person name="Bernardet J.-F."/>
            <person name="Hugo C."/>
            <person name="Kampfer P."/>
            <person name="Newman J."/>
            <person name="Mcquiston J.R."/>
        </authorList>
    </citation>
    <scope>NUCLEOTIDE SEQUENCE [LARGE SCALE GENOMIC DNA]</scope>
    <source>
        <strain evidence="3">H3056</strain>
    </source>
</reference>
<dbReference type="AlphaFoldDB" id="A0A3N0X0M0"/>
<dbReference type="OrthoDB" id="709829at2"/>
<evidence type="ECO:0000259" key="1">
    <source>
        <dbReference type="Pfam" id="PF20274"/>
    </source>
</evidence>
<name>A0A3N0X0M0_9FLAO</name>
<accession>A0A3N0X0M0</accession>
<dbReference type="RefSeq" id="WP_123264927.1">
    <property type="nucleotide sequence ID" value="NZ_RJUG01000001.1"/>
</dbReference>
<dbReference type="Proteomes" id="UP000270224">
    <property type="component" value="Unassembled WGS sequence"/>
</dbReference>
<evidence type="ECO:0000313" key="2">
    <source>
        <dbReference type="EMBL" id="ROI10840.1"/>
    </source>
</evidence>
<dbReference type="Pfam" id="PF20274">
    <property type="entry name" value="cREC_REC"/>
    <property type="match status" value="1"/>
</dbReference>
<feature type="domain" description="Cyclic-phosphate processing Receiver" evidence="1">
    <location>
        <begin position="1"/>
        <end position="89"/>
    </location>
</feature>
<proteinExistence type="predicted"/>
<reference evidence="3" key="2">
    <citation type="submission" date="2018-11" db="EMBL/GenBank/DDBJ databases">
        <title>Proposal to divide the Flavobacteriaceae and reorganize its genera based on Amino Acid Identity values calculated from whole genome sequences.</title>
        <authorList>
            <person name="Nicholson A.C."/>
            <person name="Gulvik C.A."/>
            <person name="Whitney A.M."/>
            <person name="Humrighouse B.W."/>
            <person name="Bell M."/>
            <person name="Holmens B."/>
            <person name="Steigerwalt A."/>
            <person name="Villarma A."/>
            <person name="Sheth M."/>
            <person name="Batra D."/>
            <person name="Pryor J."/>
            <person name="Bernardet J.-F."/>
            <person name="Hugo C."/>
            <person name="Kampfer P."/>
            <person name="Newman J."/>
            <person name="Mcquiston J.R."/>
        </authorList>
    </citation>
    <scope>NUCLEOTIDE SEQUENCE [LARGE SCALE GENOMIC DNA]</scope>
    <source>
        <strain evidence="3">H3056</strain>
    </source>
</reference>